<name>A0A9W4TBU9_9GLOM</name>
<protein>
    <submittedName>
        <fullName evidence="1">12625_t:CDS:1</fullName>
    </submittedName>
</protein>
<evidence type="ECO:0000313" key="2">
    <source>
        <dbReference type="Proteomes" id="UP001153678"/>
    </source>
</evidence>
<feature type="non-terminal residue" evidence="1">
    <location>
        <position position="73"/>
    </location>
</feature>
<accession>A0A9W4TBU9</accession>
<dbReference type="Proteomes" id="UP001153678">
    <property type="component" value="Unassembled WGS sequence"/>
</dbReference>
<dbReference type="EMBL" id="CAMKVN010027270">
    <property type="protein sequence ID" value="CAI2201346.1"/>
    <property type="molecule type" value="Genomic_DNA"/>
</dbReference>
<evidence type="ECO:0000313" key="1">
    <source>
        <dbReference type="EMBL" id="CAI2201346.1"/>
    </source>
</evidence>
<feature type="non-terminal residue" evidence="1">
    <location>
        <position position="1"/>
    </location>
</feature>
<proteinExistence type="predicted"/>
<reference evidence="1" key="1">
    <citation type="submission" date="2022-08" db="EMBL/GenBank/DDBJ databases">
        <authorList>
            <person name="Kallberg Y."/>
            <person name="Tangrot J."/>
            <person name="Rosling A."/>
        </authorList>
    </citation>
    <scope>NUCLEOTIDE SEQUENCE</scope>
    <source>
        <strain evidence="1">Wild A</strain>
    </source>
</reference>
<organism evidence="1 2">
    <name type="scientific">Funneliformis geosporum</name>
    <dbReference type="NCBI Taxonomy" id="1117311"/>
    <lineage>
        <taxon>Eukaryota</taxon>
        <taxon>Fungi</taxon>
        <taxon>Fungi incertae sedis</taxon>
        <taxon>Mucoromycota</taxon>
        <taxon>Glomeromycotina</taxon>
        <taxon>Glomeromycetes</taxon>
        <taxon>Glomerales</taxon>
        <taxon>Glomeraceae</taxon>
        <taxon>Funneliformis</taxon>
    </lineage>
</organism>
<keyword evidence="2" id="KW-1185">Reference proteome</keyword>
<dbReference type="AlphaFoldDB" id="A0A9W4TBU9"/>
<gene>
    <name evidence="1" type="ORF">FWILDA_LOCUS20020</name>
</gene>
<dbReference type="OrthoDB" id="2393629at2759"/>
<comment type="caution">
    <text evidence="1">The sequence shown here is derived from an EMBL/GenBank/DDBJ whole genome shotgun (WGS) entry which is preliminary data.</text>
</comment>
<sequence length="73" mass="8284">NGKCWIEPGDTPAEILNVEWLPNYNLKVTVQSPSYDGRPCKFAPEAIGHFTFKDNETGKSYRFSKSAVWINGY</sequence>